<protein>
    <submittedName>
        <fullName evidence="3">NADH dehydrogenase [ubiquinone] flavoprotein 1, mitochondrial</fullName>
    </submittedName>
</protein>
<accession>A0A9W8YZA9</accession>
<gene>
    <name evidence="3" type="primary">NDH51_2</name>
    <name evidence="3" type="ORF">N0V93_002805</name>
</gene>
<comment type="caution">
    <text evidence="3">The sequence shown here is derived from an EMBL/GenBank/DDBJ whole genome shotgun (WGS) entry which is preliminary data.</text>
</comment>
<feature type="transmembrane region" description="Helical" evidence="2">
    <location>
        <begin position="208"/>
        <end position="225"/>
    </location>
</feature>
<feature type="region of interest" description="Disordered" evidence="1">
    <location>
        <begin position="108"/>
        <end position="154"/>
    </location>
</feature>
<name>A0A9W8YZA9_9PEZI</name>
<feature type="compositionally biased region" description="Polar residues" evidence="1">
    <location>
        <begin position="135"/>
        <end position="144"/>
    </location>
</feature>
<sequence>MVSSRLEQFIRFGTDAAGIERMLRMIQAILMVTLSQPFLTRGFTNLVELGNRHVWVEPRAASIASLSQLRGQVALTRRFFRIFRFLESFQAAHVIYTSFYLPPTPASPLEHSSQEGATVVEGEKREDVKQEKPKSSQNCSNPNCRNHHPPKPRSGVPTEAWLDIFSRTFNGMYLLLEALTLIDALALPGLSLFGSHWFPILHVEAQRFWFFALVCGLFSGLLKLVKLMAYGPVPQTGEGYGLGGGKDEKEMADWERQRERMRKIVWARKERIGEEVCGGFVGFSGTGHGSGMGEGGAWNSGSLYGGFDMAYRVGGLGEV</sequence>
<evidence type="ECO:0000256" key="1">
    <source>
        <dbReference type="SAM" id="MobiDB-lite"/>
    </source>
</evidence>
<evidence type="ECO:0000313" key="3">
    <source>
        <dbReference type="EMBL" id="KAJ4393592.1"/>
    </source>
</evidence>
<reference evidence="3" key="1">
    <citation type="submission" date="2022-10" db="EMBL/GenBank/DDBJ databases">
        <title>Tapping the CABI collections for fungal endophytes: first genome assemblies for Collariella, Neodidymelliopsis, Ascochyta clinopodiicola, Didymella pomorum, Didymosphaeria variabile, Neocosmospora piperis and Neocucurbitaria cava.</title>
        <authorList>
            <person name="Hill R."/>
        </authorList>
    </citation>
    <scope>NUCLEOTIDE SEQUENCE</scope>
    <source>
        <strain evidence="3">IMI 355082</strain>
    </source>
</reference>
<dbReference type="Proteomes" id="UP001140453">
    <property type="component" value="Unassembled WGS sequence"/>
</dbReference>
<keyword evidence="4" id="KW-1185">Reference proteome</keyword>
<evidence type="ECO:0000256" key="2">
    <source>
        <dbReference type="SAM" id="Phobius"/>
    </source>
</evidence>
<dbReference type="OrthoDB" id="3636394at2759"/>
<feature type="compositionally biased region" description="Basic and acidic residues" evidence="1">
    <location>
        <begin position="121"/>
        <end position="134"/>
    </location>
</feature>
<feature type="transmembrane region" description="Helical" evidence="2">
    <location>
        <begin position="174"/>
        <end position="196"/>
    </location>
</feature>
<dbReference type="GO" id="GO:0016559">
    <property type="term" value="P:peroxisome fission"/>
    <property type="evidence" value="ECO:0007669"/>
    <property type="project" value="TreeGrafter"/>
</dbReference>
<organism evidence="3 4">
    <name type="scientific">Gnomoniopsis smithogilvyi</name>
    <dbReference type="NCBI Taxonomy" id="1191159"/>
    <lineage>
        <taxon>Eukaryota</taxon>
        <taxon>Fungi</taxon>
        <taxon>Dikarya</taxon>
        <taxon>Ascomycota</taxon>
        <taxon>Pezizomycotina</taxon>
        <taxon>Sordariomycetes</taxon>
        <taxon>Sordariomycetidae</taxon>
        <taxon>Diaporthales</taxon>
        <taxon>Gnomoniaceae</taxon>
        <taxon>Gnomoniopsis</taxon>
    </lineage>
</organism>
<evidence type="ECO:0000313" key="4">
    <source>
        <dbReference type="Proteomes" id="UP001140453"/>
    </source>
</evidence>
<keyword evidence="2" id="KW-0812">Transmembrane</keyword>
<dbReference type="EMBL" id="JAPEVB010000002">
    <property type="protein sequence ID" value="KAJ4393592.1"/>
    <property type="molecule type" value="Genomic_DNA"/>
</dbReference>
<proteinExistence type="predicted"/>
<dbReference type="GO" id="GO:0005778">
    <property type="term" value="C:peroxisomal membrane"/>
    <property type="evidence" value="ECO:0007669"/>
    <property type="project" value="TreeGrafter"/>
</dbReference>
<dbReference type="AlphaFoldDB" id="A0A9W8YZA9"/>
<dbReference type="PANTHER" id="PTHR12652:SF23">
    <property type="entry name" value="MICROBODY (PEROXISOME) PROLIFERATION PROTEIN PEROXIN 11B (EUROFUNG)"/>
    <property type="match status" value="1"/>
</dbReference>
<keyword evidence="2" id="KW-1133">Transmembrane helix</keyword>
<dbReference type="PANTHER" id="PTHR12652">
    <property type="entry name" value="PEROXISOMAL BIOGENESIS FACTOR 11"/>
    <property type="match status" value="1"/>
</dbReference>
<keyword evidence="2" id="KW-0472">Membrane</keyword>